<comment type="caution">
    <text evidence="1">The sequence shown here is derived from an EMBL/GenBank/DDBJ whole genome shotgun (WGS) entry which is preliminary data.</text>
</comment>
<name>A0AAV5V1C5_9BILA</name>
<accession>A0AAV5V1C5</accession>
<gene>
    <name evidence="1" type="ORF">PFISCL1PPCAC_3858</name>
    <name evidence="2" type="ORF">PFISCL1PPCAC_3859</name>
</gene>
<dbReference type="Proteomes" id="UP001432322">
    <property type="component" value="Unassembled WGS sequence"/>
</dbReference>
<reference evidence="1" key="1">
    <citation type="submission" date="2023-10" db="EMBL/GenBank/DDBJ databases">
        <title>Genome assembly of Pristionchus species.</title>
        <authorList>
            <person name="Yoshida K."/>
            <person name="Sommer R.J."/>
        </authorList>
    </citation>
    <scope>NUCLEOTIDE SEQUENCE</scope>
    <source>
        <strain evidence="1">RS5133</strain>
    </source>
</reference>
<organism evidence="1 3">
    <name type="scientific">Pristionchus fissidentatus</name>
    <dbReference type="NCBI Taxonomy" id="1538716"/>
    <lineage>
        <taxon>Eukaryota</taxon>
        <taxon>Metazoa</taxon>
        <taxon>Ecdysozoa</taxon>
        <taxon>Nematoda</taxon>
        <taxon>Chromadorea</taxon>
        <taxon>Rhabditida</taxon>
        <taxon>Rhabditina</taxon>
        <taxon>Diplogasteromorpha</taxon>
        <taxon>Diplogasteroidea</taxon>
        <taxon>Neodiplogasteridae</taxon>
        <taxon>Pristionchus</taxon>
    </lineage>
</organism>
<sequence>FFLQRDLQIFDGAERNHPWRIQILLLRLQNGGGLHRTQKCPEPSGDKKFLQRLVLSAPVASRNRSKL</sequence>
<keyword evidence="3" id="KW-1185">Reference proteome</keyword>
<protein>
    <submittedName>
        <fullName evidence="1">Uncharacterized protein</fullName>
    </submittedName>
</protein>
<feature type="non-terminal residue" evidence="1">
    <location>
        <position position="1"/>
    </location>
</feature>
<evidence type="ECO:0000313" key="2">
    <source>
        <dbReference type="EMBL" id="GMT12562.1"/>
    </source>
</evidence>
<evidence type="ECO:0000313" key="3">
    <source>
        <dbReference type="Proteomes" id="UP001432322"/>
    </source>
</evidence>
<dbReference type="EMBL" id="BTSY01000001">
    <property type="protein sequence ID" value="GMT12561.1"/>
    <property type="molecule type" value="Genomic_DNA"/>
</dbReference>
<dbReference type="EMBL" id="BTSY01000001">
    <property type="protein sequence ID" value="GMT12562.1"/>
    <property type="molecule type" value="Genomic_DNA"/>
</dbReference>
<evidence type="ECO:0000313" key="1">
    <source>
        <dbReference type="EMBL" id="GMT12561.1"/>
    </source>
</evidence>
<proteinExistence type="predicted"/>
<dbReference type="AlphaFoldDB" id="A0AAV5V1C5"/>